<gene>
    <name evidence="1" type="ORF">ADIWIN_2930</name>
</gene>
<accession>S7VQ22</accession>
<dbReference type="AlphaFoldDB" id="S7VQ22"/>
<dbReference type="STRING" id="641526.ADIWIN_2930"/>
<sequence>MLSIGVLVLPLAQVQSQADYKPLSELASDNISLYTLDGLSPEAIYNYGKKIPSIKTEEGIELPKEKEFRLLTSTTNPENIDELAKLYTIEFMATYDLNFSDRGHKSRLVNQLYKLTLK</sequence>
<proteinExistence type="predicted"/>
<keyword evidence="2" id="KW-1185">Reference proteome</keyword>
<dbReference type="eggNOG" id="COG1807">
    <property type="taxonomic scope" value="Bacteria"/>
</dbReference>
<evidence type="ECO:0000313" key="2">
    <source>
        <dbReference type="Proteomes" id="UP000014962"/>
    </source>
</evidence>
<organism evidence="1 2">
    <name type="scientific">Winogradskyella psychrotolerans RS-3</name>
    <dbReference type="NCBI Taxonomy" id="641526"/>
    <lineage>
        <taxon>Bacteria</taxon>
        <taxon>Pseudomonadati</taxon>
        <taxon>Bacteroidota</taxon>
        <taxon>Flavobacteriia</taxon>
        <taxon>Flavobacteriales</taxon>
        <taxon>Flavobacteriaceae</taxon>
        <taxon>Winogradskyella</taxon>
    </lineage>
</organism>
<protein>
    <submittedName>
        <fullName evidence="1">Uncharacterized protein</fullName>
    </submittedName>
</protein>
<dbReference type="Proteomes" id="UP000014962">
    <property type="component" value="Unassembled WGS sequence"/>
</dbReference>
<comment type="caution">
    <text evidence="1">The sequence shown here is derived from an EMBL/GenBank/DDBJ whole genome shotgun (WGS) entry which is preliminary data.</text>
</comment>
<evidence type="ECO:0000313" key="1">
    <source>
        <dbReference type="EMBL" id="EPR72091.1"/>
    </source>
</evidence>
<dbReference type="RefSeq" id="WP_020896764.1">
    <property type="nucleotide sequence ID" value="NZ_ATMR01000128.1"/>
</dbReference>
<dbReference type="EMBL" id="ATMR01000128">
    <property type="protein sequence ID" value="EPR72091.1"/>
    <property type="molecule type" value="Genomic_DNA"/>
</dbReference>
<name>S7VQ22_9FLAO</name>
<reference evidence="1 2" key="1">
    <citation type="journal article" date="2013" name="Genome Announc.">
        <title>Draft Genome Sequence of Winogradskyella psychrotolerans RS-3T, Isolated from the Marine Transect of Kongsfjorden, Ny-Alesund, Svalbard, Arctic Ocean.</title>
        <authorList>
            <person name="Kumar Pinnaka A."/>
            <person name="Ara S."/>
            <person name="Singh A."/>
            <person name="Shivaji S."/>
        </authorList>
    </citation>
    <scope>NUCLEOTIDE SEQUENCE [LARGE SCALE GENOMIC DNA]</scope>
    <source>
        <strain evidence="1 2">RS-3</strain>
    </source>
</reference>